<keyword evidence="5 13" id="KW-0752">Steroid biosynthesis</keyword>
<comment type="function">
    <text evidence="13">Catalyzes the transfer of methyl groups from S-adenosyl-methionine to the C-24 of sterols.</text>
</comment>
<comment type="pathway">
    <text evidence="10">Steroid metabolism; ergosterol biosynthesis.</text>
</comment>
<dbReference type="Proteomes" id="UP001161017">
    <property type="component" value="Unassembled WGS sequence"/>
</dbReference>
<evidence type="ECO:0000256" key="3">
    <source>
        <dbReference type="ARBA" id="ARBA00022679"/>
    </source>
</evidence>
<keyword evidence="7 13" id="KW-0443">Lipid metabolism</keyword>
<evidence type="ECO:0000256" key="7">
    <source>
        <dbReference type="ARBA" id="ARBA00023098"/>
    </source>
</evidence>
<keyword evidence="16" id="KW-1185">Reference proteome</keyword>
<evidence type="ECO:0000256" key="8">
    <source>
        <dbReference type="ARBA" id="ARBA00023166"/>
    </source>
</evidence>
<dbReference type="InterPro" id="IPR050447">
    <property type="entry name" value="Erg6_SMT_methyltransf"/>
</dbReference>
<evidence type="ECO:0000256" key="5">
    <source>
        <dbReference type="ARBA" id="ARBA00022955"/>
    </source>
</evidence>
<keyword evidence="6 13" id="KW-0756">Sterol biosynthesis</keyword>
<evidence type="ECO:0000256" key="6">
    <source>
        <dbReference type="ARBA" id="ARBA00023011"/>
    </source>
</evidence>
<evidence type="ECO:0000256" key="11">
    <source>
        <dbReference type="ARBA" id="ARBA00038188"/>
    </source>
</evidence>
<evidence type="ECO:0000256" key="1">
    <source>
        <dbReference type="ARBA" id="ARBA00022516"/>
    </source>
</evidence>
<dbReference type="GO" id="GO:0003838">
    <property type="term" value="F:sterol 24-C-methyltransferase activity"/>
    <property type="evidence" value="ECO:0007669"/>
    <property type="project" value="UniProtKB-ARBA"/>
</dbReference>
<dbReference type="Pfam" id="PF08241">
    <property type="entry name" value="Methyltransf_11"/>
    <property type="match status" value="1"/>
</dbReference>
<dbReference type="InterPro" id="IPR013216">
    <property type="entry name" value="Methyltransf_11"/>
</dbReference>
<keyword evidence="4 12" id="KW-0949">S-adenosyl-L-methionine</keyword>
<name>A0AA43TP22_9LECA</name>
<evidence type="ECO:0000313" key="15">
    <source>
        <dbReference type="EMBL" id="MDI1486076.1"/>
    </source>
</evidence>
<dbReference type="GO" id="GO:0032259">
    <property type="term" value="P:methylation"/>
    <property type="evidence" value="ECO:0007669"/>
    <property type="project" value="UniProtKB-KW"/>
</dbReference>
<gene>
    <name evidence="15" type="primary">ERG6</name>
    <name evidence="15" type="ORF">OHK93_004266</name>
</gene>
<sequence length="383" mass="42693">MAPIALENEDHTRDADFNKALHGKSANSRAGFSSMWNKDREAHKAASDEYWKHWDNKAANVETEDIRDARKAEYATLTRHYYNLATDIYEYGWGGSFHFSRFAYGEGFYQSIARHEHYLAHMMGMREGMRVLDVGCGVGGPAREIAKFTGAKIVGLNNNDYQIERATTYAAKEKLSDQVSFTKGDFMDSRTKQMSFPTESFDAVYAIEATVHAPSLEGVYSQIYRVLKPGGVFGVYEWLMTDAYDNDNPRHREIRLGIEQGDGISSMVRVSEGLEAIKAAGFELEVARDLADNDDARPWYYPLDGDLRMAASLGDVVTIARMTRLGRFVAHNAVGGLEKLGLVPQGTKKTADSLGRAADCLVAGGKEKLFTPMYLMVARKPMA</sequence>
<dbReference type="InterPro" id="IPR029063">
    <property type="entry name" value="SAM-dependent_MTases_sf"/>
</dbReference>
<keyword evidence="1 13" id="KW-0444">Lipid biosynthesis</keyword>
<organism evidence="15 16">
    <name type="scientific">Ramalina farinacea</name>
    <dbReference type="NCBI Taxonomy" id="258253"/>
    <lineage>
        <taxon>Eukaryota</taxon>
        <taxon>Fungi</taxon>
        <taxon>Dikarya</taxon>
        <taxon>Ascomycota</taxon>
        <taxon>Pezizomycotina</taxon>
        <taxon>Lecanoromycetes</taxon>
        <taxon>OSLEUM clade</taxon>
        <taxon>Lecanoromycetidae</taxon>
        <taxon>Lecanorales</taxon>
        <taxon>Lecanorineae</taxon>
        <taxon>Ramalinaceae</taxon>
        <taxon>Ramalina</taxon>
    </lineage>
</organism>
<dbReference type="Pfam" id="PF08498">
    <property type="entry name" value="Sterol_MT_C"/>
    <property type="match status" value="1"/>
</dbReference>
<evidence type="ECO:0000256" key="9">
    <source>
        <dbReference type="ARBA" id="ARBA00023221"/>
    </source>
</evidence>
<evidence type="ECO:0000256" key="10">
    <source>
        <dbReference type="ARBA" id="ARBA00029435"/>
    </source>
</evidence>
<dbReference type="PANTHER" id="PTHR44068:SF1">
    <property type="entry name" value="HYPOTHETICAL LOC100005854"/>
    <property type="match status" value="1"/>
</dbReference>
<evidence type="ECO:0000256" key="2">
    <source>
        <dbReference type="ARBA" id="ARBA00022603"/>
    </source>
</evidence>
<evidence type="ECO:0000259" key="14">
    <source>
        <dbReference type="PROSITE" id="PS51685"/>
    </source>
</evidence>
<accession>A0AA43TP22</accession>
<dbReference type="InterPro" id="IPR013705">
    <property type="entry name" value="Sterol_MeTrfase_C"/>
</dbReference>
<dbReference type="EC" id="2.1.1.-" evidence="13"/>
<evidence type="ECO:0000256" key="12">
    <source>
        <dbReference type="PROSITE-ProRule" id="PRU01022"/>
    </source>
</evidence>
<dbReference type="Gene3D" id="3.40.50.150">
    <property type="entry name" value="Vaccinia Virus protein VP39"/>
    <property type="match status" value="1"/>
</dbReference>
<evidence type="ECO:0000313" key="16">
    <source>
        <dbReference type="Proteomes" id="UP001161017"/>
    </source>
</evidence>
<evidence type="ECO:0000256" key="4">
    <source>
        <dbReference type="ARBA" id="ARBA00022691"/>
    </source>
</evidence>
<dbReference type="SUPFAM" id="SSF53335">
    <property type="entry name" value="S-adenosyl-L-methionine-dependent methyltransferases"/>
    <property type="match status" value="1"/>
</dbReference>
<protein>
    <recommendedName>
        <fullName evidence="13">Sterol 24-C-methyltransferase</fullName>
        <ecNumber evidence="13">2.1.1.-</ecNumber>
    </recommendedName>
    <alternativeName>
        <fullName evidence="13">Delta(24)-sterol C-methyltransferase</fullName>
    </alternativeName>
</protein>
<keyword evidence="2 12" id="KW-0489">Methyltransferase</keyword>
<reference evidence="15" key="1">
    <citation type="journal article" date="2023" name="Genome Biol. Evol.">
        <title>First Whole Genome Sequence and Flow Cytometry Genome Size Data for the Lichen-Forming Fungus Ramalina farinacea (Ascomycota).</title>
        <authorList>
            <person name="Llewellyn T."/>
            <person name="Mian S."/>
            <person name="Hill R."/>
            <person name="Leitch I.J."/>
            <person name="Gaya E."/>
        </authorList>
    </citation>
    <scope>NUCLEOTIDE SEQUENCE</scope>
    <source>
        <strain evidence="15">LIQ254RAFAR</strain>
    </source>
</reference>
<feature type="domain" description="SAM-dependent methyltransferase Erg6/SMT-type" evidence="14">
    <location>
        <begin position="81"/>
        <end position="381"/>
    </location>
</feature>
<keyword evidence="8 13" id="KW-1207">Sterol metabolism</keyword>
<dbReference type="PROSITE" id="PS51685">
    <property type="entry name" value="SAM_MT_ERG6_SMT"/>
    <property type="match status" value="1"/>
</dbReference>
<comment type="caution">
    <text evidence="15">The sequence shown here is derived from an EMBL/GenBank/DDBJ whole genome shotgun (WGS) entry which is preliminary data.</text>
</comment>
<dbReference type="GO" id="GO:0006696">
    <property type="term" value="P:ergosterol biosynthetic process"/>
    <property type="evidence" value="ECO:0007669"/>
    <property type="project" value="UniProtKB-ARBA"/>
</dbReference>
<keyword evidence="9 13" id="KW-0753">Steroid metabolism</keyword>
<dbReference type="PANTHER" id="PTHR44068">
    <property type="entry name" value="ZGC:194242"/>
    <property type="match status" value="1"/>
</dbReference>
<dbReference type="GO" id="GO:0005783">
    <property type="term" value="C:endoplasmic reticulum"/>
    <property type="evidence" value="ECO:0007669"/>
    <property type="project" value="TreeGrafter"/>
</dbReference>
<dbReference type="InterPro" id="IPR030384">
    <property type="entry name" value="MeTrfase_SMT"/>
</dbReference>
<keyword evidence="3 12" id="KW-0808">Transferase</keyword>
<comment type="similarity">
    <text evidence="11 12 13">Belongs to the class I-like SAM-binding methyltransferase superfamily. Erg6/SMT family.</text>
</comment>
<dbReference type="EMBL" id="JAPUFD010000002">
    <property type="protein sequence ID" value="MDI1486076.1"/>
    <property type="molecule type" value="Genomic_DNA"/>
</dbReference>
<dbReference type="CDD" id="cd02440">
    <property type="entry name" value="AdoMet_MTases"/>
    <property type="match status" value="1"/>
</dbReference>
<dbReference type="FunFam" id="3.40.50.150:FF:000121">
    <property type="entry name" value="Sterol 24-C-methyltransferase"/>
    <property type="match status" value="1"/>
</dbReference>
<proteinExistence type="inferred from homology"/>
<evidence type="ECO:0000256" key="13">
    <source>
        <dbReference type="RuleBase" id="RU362025"/>
    </source>
</evidence>
<dbReference type="AlphaFoldDB" id="A0AA43TP22"/>